<sequence length="56" mass="6673">MKAFKIRTATEWSTDCMIIFKPTRDEAIEVFRDDEVECYGKPQDSVLEIEEWDVKE</sequence>
<proteinExistence type="predicted"/>
<feature type="non-terminal residue" evidence="1">
    <location>
        <position position="56"/>
    </location>
</feature>
<accession>X0U0C1</accession>
<dbReference type="AlphaFoldDB" id="X0U0C1"/>
<gene>
    <name evidence="1" type="ORF">S01H1_22042</name>
</gene>
<comment type="caution">
    <text evidence="1">The sequence shown here is derived from an EMBL/GenBank/DDBJ whole genome shotgun (WGS) entry which is preliminary data.</text>
</comment>
<evidence type="ECO:0000313" key="1">
    <source>
        <dbReference type="EMBL" id="GAF98939.1"/>
    </source>
</evidence>
<organism evidence="1">
    <name type="scientific">marine sediment metagenome</name>
    <dbReference type="NCBI Taxonomy" id="412755"/>
    <lineage>
        <taxon>unclassified sequences</taxon>
        <taxon>metagenomes</taxon>
        <taxon>ecological metagenomes</taxon>
    </lineage>
</organism>
<name>X0U0C1_9ZZZZ</name>
<protein>
    <submittedName>
        <fullName evidence="1">Uncharacterized protein</fullName>
    </submittedName>
</protein>
<dbReference type="EMBL" id="BARS01012348">
    <property type="protein sequence ID" value="GAF98939.1"/>
    <property type="molecule type" value="Genomic_DNA"/>
</dbReference>
<reference evidence="1" key="1">
    <citation type="journal article" date="2014" name="Front. Microbiol.">
        <title>High frequency of phylogenetically diverse reductive dehalogenase-homologous genes in deep subseafloor sedimentary metagenomes.</title>
        <authorList>
            <person name="Kawai M."/>
            <person name="Futagami T."/>
            <person name="Toyoda A."/>
            <person name="Takaki Y."/>
            <person name="Nishi S."/>
            <person name="Hori S."/>
            <person name="Arai W."/>
            <person name="Tsubouchi T."/>
            <person name="Morono Y."/>
            <person name="Uchiyama I."/>
            <person name="Ito T."/>
            <person name="Fujiyama A."/>
            <person name="Inagaki F."/>
            <person name="Takami H."/>
        </authorList>
    </citation>
    <scope>NUCLEOTIDE SEQUENCE</scope>
    <source>
        <strain evidence="1">Expedition CK06-06</strain>
    </source>
</reference>